<protein>
    <recommendedName>
        <fullName evidence="6">MI domain-containing protein</fullName>
    </recommendedName>
</protein>
<feature type="compositionally biased region" description="Basic residues" evidence="5">
    <location>
        <begin position="1"/>
        <end position="25"/>
    </location>
</feature>
<feature type="region of interest" description="Disordered" evidence="5">
    <location>
        <begin position="169"/>
        <end position="375"/>
    </location>
</feature>
<dbReference type="PROSITE" id="PS51366">
    <property type="entry name" value="MI"/>
    <property type="match status" value="1"/>
</dbReference>
<name>A0AAW2HYV6_9NEOP</name>
<feature type="compositionally biased region" description="Acidic residues" evidence="5">
    <location>
        <begin position="345"/>
        <end position="358"/>
    </location>
</feature>
<dbReference type="AlphaFoldDB" id="A0AAW2HYV6"/>
<sequence>MGLNKPRFKSRKVLRKEARKAKKQRRNEYYARRGKWKSGEPPKESGPVKSVSVPEKMKSEKKEKFKSLHDKQDYEIKKEKKKRKILDAEIKKKRMERLIQDNLEEEKEIKKLEKQLKFRKGKRSGAFALDGLDYLLDICDRKFSNNEGEKTFEESDNDFESDLATITGKEKKSGKLKKDDSFEDDDIVSSESDQEVELKKGGKKKKNNDNKKNKKLEDDESDVGVKNKKKKSKDKGGKHVKFIGVDSDIDSDDVPLSDDEGDICSEGSGDLDDLDMDDEASDLESLGDEDAESLIEEPPPKKKKLKGEVNKKQKGEIEEANKGIESKPSKKKKKNENKKKQEKRDDDDDDDGGSVSDENEYKDSDILTKDNKKGENTKKSELWEDIYGRTRDKEGNVVSVYKPPHLRKALENEGGGKNKEKLLRLRKQLKGLLNRLAENNMAAISSQIEQLYMSHSRNEMNETMKELFTEAIVTEVLTPERLIAEHAMLIAILHANVGSEVGAYFLQSAVSQFHKMMNEDEMPVEDKRINNLLLFIMQLYNFQIFHSKLMFDIVHELMKNLQEKQIELLLLTLRTVGFSLRKDDPAALKSIVLKIQELSNSLASSDENYSRMKFMVEIVSAIKNNNVSKIPNYNPELVEHLKKCMKVIIRKGNYKTELNISLQDLLNAEERGRWWVVGSAWSGAGPSDNTKTSESQDSNLSKVSFSQKLLDLAKKQRMNTDVRRTIFCTMMSAEDYLDAFEKLMKLGLKGAVEREIINVLIHCSLQEKEFNPYYFHLANKFCICDRKYQIMIQYAVWDKIKELSSLMPIQVTNLAKFLGNVILSKGLPLSVLKVVQFSELDKVAVKFIRQVLLTILLTDEETVANVFSRIVNSSKLKVFRDGIRLFLHHFVLKNVKNNADENSDHLIKMIDIADKVLTSSDLRMIF</sequence>
<evidence type="ECO:0000256" key="2">
    <source>
        <dbReference type="ARBA" id="ARBA00006856"/>
    </source>
</evidence>
<feature type="region of interest" description="Disordered" evidence="5">
    <location>
        <begin position="1"/>
        <end position="68"/>
    </location>
</feature>
<evidence type="ECO:0000259" key="6">
    <source>
        <dbReference type="PROSITE" id="PS51366"/>
    </source>
</evidence>
<dbReference type="FunFam" id="1.25.40.180:FF:000032">
    <property type="entry name" value="Nucleolar MIF4G domain-containing protein 1"/>
    <property type="match status" value="1"/>
</dbReference>
<comment type="subcellular location">
    <subcellularLocation>
        <location evidence="1">Nucleus</location>
        <location evidence="1">Nucleolus</location>
    </subcellularLocation>
</comment>
<organism evidence="7">
    <name type="scientific">Menopon gallinae</name>
    <name type="common">poultry shaft louse</name>
    <dbReference type="NCBI Taxonomy" id="328185"/>
    <lineage>
        <taxon>Eukaryota</taxon>
        <taxon>Metazoa</taxon>
        <taxon>Ecdysozoa</taxon>
        <taxon>Arthropoda</taxon>
        <taxon>Hexapoda</taxon>
        <taxon>Insecta</taxon>
        <taxon>Pterygota</taxon>
        <taxon>Neoptera</taxon>
        <taxon>Paraneoptera</taxon>
        <taxon>Psocodea</taxon>
        <taxon>Troctomorpha</taxon>
        <taxon>Phthiraptera</taxon>
        <taxon>Amblycera</taxon>
        <taxon>Menoponidae</taxon>
        <taxon>Menopon</taxon>
    </lineage>
</organism>
<gene>
    <name evidence="7" type="ORF">PYX00_003038</name>
</gene>
<dbReference type="InterPro" id="IPR003890">
    <property type="entry name" value="MIF4G-like_typ-3"/>
</dbReference>
<keyword evidence="4" id="KW-0175">Coiled coil</keyword>
<comment type="similarity">
    <text evidence="2">Belongs to the CWC22 family.</text>
</comment>
<dbReference type="Pfam" id="PF02847">
    <property type="entry name" value="MA3"/>
    <property type="match status" value="1"/>
</dbReference>
<feature type="compositionally biased region" description="Basic and acidic residues" evidence="5">
    <location>
        <begin position="55"/>
        <end position="68"/>
    </location>
</feature>
<dbReference type="Pfam" id="PF02854">
    <property type="entry name" value="MIF4G"/>
    <property type="match status" value="1"/>
</dbReference>
<keyword evidence="3" id="KW-0539">Nucleus</keyword>
<evidence type="ECO:0000256" key="1">
    <source>
        <dbReference type="ARBA" id="ARBA00004604"/>
    </source>
</evidence>
<dbReference type="InterPro" id="IPR003891">
    <property type="entry name" value="Initiation_fac_eIF4g_MI"/>
</dbReference>
<evidence type="ECO:0000256" key="5">
    <source>
        <dbReference type="SAM" id="MobiDB-lite"/>
    </source>
</evidence>
<dbReference type="SUPFAM" id="SSF48371">
    <property type="entry name" value="ARM repeat"/>
    <property type="match status" value="1"/>
</dbReference>
<evidence type="ECO:0000256" key="3">
    <source>
        <dbReference type="ARBA" id="ARBA00023242"/>
    </source>
</evidence>
<feature type="compositionally biased region" description="Basic and acidic residues" evidence="5">
    <location>
        <begin position="26"/>
        <end position="43"/>
    </location>
</feature>
<dbReference type="SMART" id="SM00544">
    <property type="entry name" value="MA3"/>
    <property type="match status" value="1"/>
</dbReference>
<proteinExistence type="inferred from homology"/>
<comment type="caution">
    <text evidence="7">The sequence shown here is derived from an EMBL/GenBank/DDBJ whole genome shotgun (WGS) entry which is preliminary data.</text>
</comment>
<dbReference type="PANTHER" id="PTHR18034">
    <property type="entry name" value="CELL CYCLE CONTROL PROTEIN CWF22-RELATED"/>
    <property type="match status" value="1"/>
</dbReference>
<dbReference type="SMART" id="SM00543">
    <property type="entry name" value="MIF4G"/>
    <property type="match status" value="1"/>
</dbReference>
<feature type="coiled-coil region" evidence="4">
    <location>
        <begin position="71"/>
        <end position="122"/>
    </location>
</feature>
<dbReference type="EMBL" id="JARGDH010000002">
    <property type="protein sequence ID" value="KAL0275057.1"/>
    <property type="molecule type" value="Genomic_DNA"/>
</dbReference>
<feature type="compositionally biased region" description="Basic and acidic residues" evidence="5">
    <location>
        <begin position="306"/>
        <end position="328"/>
    </location>
</feature>
<accession>A0AAW2HYV6</accession>
<evidence type="ECO:0000256" key="4">
    <source>
        <dbReference type="SAM" id="Coils"/>
    </source>
</evidence>
<feature type="compositionally biased region" description="Basic and acidic residues" evidence="5">
    <location>
        <begin position="207"/>
        <end position="217"/>
    </location>
</feature>
<evidence type="ECO:0000313" key="7">
    <source>
        <dbReference type="EMBL" id="KAL0275057.1"/>
    </source>
</evidence>
<dbReference type="GO" id="GO:0003723">
    <property type="term" value="F:RNA binding"/>
    <property type="evidence" value="ECO:0007669"/>
    <property type="project" value="InterPro"/>
</dbReference>
<feature type="compositionally biased region" description="Basic residues" evidence="5">
    <location>
        <begin position="226"/>
        <end position="241"/>
    </location>
</feature>
<feature type="compositionally biased region" description="Basic and acidic residues" evidence="5">
    <location>
        <begin position="359"/>
        <end position="375"/>
    </location>
</feature>
<dbReference type="InterPro" id="IPR050781">
    <property type="entry name" value="CWC22_splicing_factor"/>
</dbReference>
<dbReference type="GO" id="GO:0042274">
    <property type="term" value="P:ribosomal small subunit biogenesis"/>
    <property type="evidence" value="ECO:0007669"/>
    <property type="project" value="TreeGrafter"/>
</dbReference>
<feature type="compositionally biased region" description="Basic and acidic residues" evidence="5">
    <location>
        <begin position="169"/>
        <end position="180"/>
    </location>
</feature>
<dbReference type="GO" id="GO:0005730">
    <property type="term" value="C:nucleolus"/>
    <property type="evidence" value="ECO:0007669"/>
    <property type="project" value="UniProtKB-SubCell"/>
</dbReference>
<dbReference type="PANTHER" id="PTHR18034:SF4">
    <property type="entry name" value="NUCLEOLAR MIF4G DOMAIN-CONTAINING PROTEIN 1"/>
    <property type="match status" value="1"/>
</dbReference>
<dbReference type="Gene3D" id="1.25.40.180">
    <property type="match status" value="1"/>
</dbReference>
<reference evidence="7" key="1">
    <citation type="journal article" date="2024" name="Gigascience">
        <title>Chromosome-level genome of the poultry shaft louse Menopon gallinae provides insight into the host-switching and adaptive evolution of parasitic lice.</title>
        <authorList>
            <person name="Xu Y."/>
            <person name="Ma L."/>
            <person name="Liu S."/>
            <person name="Liang Y."/>
            <person name="Liu Q."/>
            <person name="He Z."/>
            <person name="Tian L."/>
            <person name="Duan Y."/>
            <person name="Cai W."/>
            <person name="Li H."/>
            <person name="Song F."/>
        </authorList>
    </citation>
    <scope>NUCLEOTIDE SEQUENCE</scope>
    <source>
        <strain evidence="7">Cailab_2023a</strain>
    </source>
</reference>
<feature type="compositionally biased region" description="Acidic residues" evidence="5">
    <location>
        <begin position="181"/>
        <end position="195"/>
    </location>
</feature>
<feature type="domain" description="MI" evidence="6">
    <location>
        <begin position="721"/>
        <end position="837"/>
    </location>
</feature>
<feature type="compositionally biased region" description="Acidic residues" evidence="5">
    <location>
        <begin position="247"/>
        <end position="295"/>
    </location>
</feature>
<dbReference type="InterPro" id="IPR016024">
    <property type="entry name" value="ARM-type_fold"/>
</dbReference>